<organism evidence="5 6">
    <name type="scientific">Adhaeribacter terreus</name>
    <dbReference type="NCBI Taxonomy" id="529703"/>
    <lineage>
        <taxon>Bacteria</taxon>
        <taxon>Pseudomonadati</taxon>
        <taxon>Bacteroidota</taxon>
        <taxon>Cytophagia</taxon>
        <taxon>Cytophagales</taxon>
        <taxon>Hymenobacteraceae</taxon>
        <taxon>Adhaeribacter</taxon>
    </lineage>
</organism>
<dbReference type="Proteomes" id="UP001596161">
    <property type="component" value="Unassembled WGS sequence"/>
</dbReference>
<evidence type="ECO:0000256" key="3">
    <source>
        <dbReference type="ARBA" id="ARBA00022729"/>
    </source>
</evidence>
<reference evidence="6" key="1">
    <citation type="journal article" date="2019" name="Int. J. Syst. Evol. Microbiol.">
        <title>The Global Catalogue of Microorganisms (GCM) 10K type strain sequencing project: providing services to taxonomists for standard genome sequencing and annotation.</title>
        <authorList>
            <consortium name="The Broad Institute Genomics Platform"/>
            <consortium name="The Broad Institute Genome Sequencing Center for Infectious Disease"/>
            <person name="Wu L."/>
            <person name="Ma J."/>
        </authorList>
    </citation>
    <scope>NUCLEOTIDE SEQUENCE [LARGE SCALE GENOMIC DNA]</scope>
    <source>
        <strain evidence="6">KACC 12602</strain>
    </source>
</reference>
<evidence type="ECO:0000256" key="4">
    <source>
        <dbReference type="SAM" id="MobiDB-lite"/>
    </source>
</evidence>
<gene>
    <name evidence="5" type="ORF">ACFPIB_07300</name>
</gene>
<feature type="compositionally biased region" description="Polar residues" evidence="4">
    <location>
        <begin position="22"/>
        <end position="32"/>
    </location>
</feature>
<accession>A0ABW0EB27</accession>
<feature type="region of interest" description="Disordered" evidence="4">
    <location>
        <begin position="1"/>
        <end position="64"/>
    </location>
</feature>
<name>A0ABW0EB27_9BACT</name>
<dbReference type="InterPro" id="IPR018900">
    <property type="entry name" value="Curli_CsgE"/>
</dbReference>
<dbReference type="Pfam" id="PF10627">
    <property type="entry name" value="CsgE"/>
    <property type="match status" value="1"/>
</dbReference>
<comment type="caution">
    <text evidence="5">The sequence shown here is derived from an EMBL/GenBank/DDBJ whole genome shotgun (WGS) entry which is preliminary data.</text>
</comment>
<protein>
    <recommendedName>
        <fullName evidence="2">Curli production assembly/transport component CsgE</fullName>
    </recommendedName>
</protein>
<dbReference type="EMBL" id="JBHSKT010000003">
    <property type="protein sequence ID" value="MFC5270408.1"/>
    <property type="molecule type" value="Genomic_DNA"/>
</dbReference>
<evidence type="ECO:0000313" key="6">
    <source>
        <dbReference type="Proteomes" id="UP001596161"/>
    </source>
</evidence>
<dbReference type="RefSeq" id="WP_378016778.1">
    <property type="nucleotide sequence ID" value="NZ_JBHSKT010000003.1"/>
</dbReference>
<comment type="function">
    <text evidence="1">May be involved in the biogenesis of curli organelles.</text>
</comment>
<evidence type="ECO:0000313" key="5">
    <source>
        <dbReference type="EMBL" id="MFC5270408.1"/>
    </source>
</evidence>
<sequence>MLLPFCAFSQQNGSKIPPKTAPKQNPSKTKTQAAPVGKSGNTVKPKASENNKAQATNKNKKKAIQPAPDALKKIFEEVLKDKQQKAESALIFEIDGLLIDETLTKTGHDFYDIFYSSWEAPEQVNNYTVRIIERPLRGRGFQIIVAVNDVEIIEENLQPRYDMLEAAALNAVESTRGYLLNYENLKNQIDSDDQQGTGLF</sequence>
<evidence type="ECO:0000256" key="1">
    <source>
        <dbReference type="ARBA" id="ARBA00003989"/>
    </source>
</evidence>
<evidence type="ECO:0000256" key="2">
    <source>
        <dbReference type="ARBA" id="ARBA00014024"/>
    </source>
</evidence>
<keyword evidence="6" id="KW-1185">Reference proteome</keyword>
<proteinExistence type="predicted"/>
<keyword evidence="3" id="KW-0732">Signal</keyword>